<reference evidence="2" key="1">
    <citation type="submission" date="2022-10" db="EMBL/GenBank/DDBJ databases">
        <authorList>
            <person name="Yue Y."/>
        </authorList>
    </citation>
    <scope>NUCLEOTIDE SEQUENCE</scope>
    <source>
        <strain evidence="2">Z654</strain>
    </source>
</reference>
<evidence type="ECO:0000313" key="2">
    <source>
        <dbReference type="EMBL" id="MCV6825323.1"/>
    </source>
</evidence>
<dbReference type="RefSeq" id="WP_263954185.1">
    <property type="nucleotide sequence ID" value="NZ_JAOYFC010000002.1"/>
</dbReference>
<feature type="transmembrane region" description="Helical" evidence="1">
    <location>
        <begin position="7"/>
        <end position="26"/>
    </location>
</feature>
<dbReference type="EMBL" id="JAOYFC010000002">
    <property type="protein sequence ID" value="MCV6825323.1"/>
    <property type="molecule type" value="Genomic_DNA"/>
</dbReference>
<comment type="caution">
    <text evidence="2">The sequence shown here is derived from an EMBL/GenBank/DDBJ whole genome shotgun (WGS) entry which is preliminary data.</text>
</comment>
<dbReference type="AlphaFoldDB" id="A0AAE3J293"/>
<keyword evidence="1" id="KW-0812">Transmembrane</keyword>
<keyword evidence="1" id="KW-1133">Transmembrane helix</keyword>
<protein>
    <submittedName>
        <fullName evidence="2">Uncharacterized protein</fullName>
    </submittedName>
</protein>
<proteinExistence type="predicted"/>
<sequence>MRRVIAYWALFVATFGVYGLMVAWSLPALRVPDGSLPFDLRPRGYDYSQAQAYLTALTDAQVEYYLWTQQLLDLAFPALVTALVIWTSLWATKGRHWTLRWVAGVFAVAAMVFDYLENIAVRMMLQSDPAALDPKIAGWATMMTELKSAFGTLAYSVLLVLLIRVAWNRFFAGRRKNEA</sequence>
<feature type="transmembrane region" description="Helical" evidence="1">
    <location>
        <begin position="98"/>
        <end position="116"/>
    </location>
</feature>
<name>A0AAE3J293_9RHOB</name>
<feature type="transmembrane region" description="Helical" evidence="1">
    <location>
        <begin position="74"/>
        <end position="91"/>
    </location>
</feature>
<keyword evidence="1" id="KW-0472">Membrane</keyword>
<gene>
    <name evidence="2" type="ORF">OH136_12230</name>
</gene>
<evidence type="ECO:0000313" key="3">
    <source>
        <dbReference type="Proteomes" id="UP001208041"/>
    </source>
</evidence>
<accession>A0AAE3J293</accession>
<evidence type="ECO:0000256" key="1">
    <source>
        <dbReference type="SAM" id="Phobius"/>
    </source>
</evidence>
<dbReference type="Proteomes" id="UP001208041">
    <property type="component" value="Unassembled WGS sequence"/>
</dbReference>
<organism evidence="2 3">
    <name type="scientific">Halocynthiibacter halioticoli</name>
    <dbReference type="NCBI Taxonomy" id="2986804"/>
    <lineage>
        <taxon>Bacteria</taxon>
        <taxon>Pseudomonadati</taxon>
        <taxon>Pseudomonadota</taxon>
        <taxon>Alphaproteobacteria</taxon>
        <taxon>Rhodobacterales</taxon>
        <taxon>Paracoccaceae</taxon>
        <taxon>Halocynthiibacter</taxon>
    </lineage>
</organism>
<feature type="transmembrane region" description="Helical" evidence="1">
    <location>
        <begin position="149"/>
        <end position="167"/>
    </location>
</feature>
<keyword evidence="3" id="KW-1185">Reference proteome</keyword>